<dbReference type="Ensembl" id="ENSGWIT00000008484.1">
    <property type="protein sequence ID" value="ENSGWIP00000007655.1"/>
    <property type="gene ID" value="ENSGWIG00000004478.1"/>
</dbReference>
<reference evidence="2" key="3">
    <citation type="submission" date="2025-09" db="UniProtKB">
        <authorList>
            <consortium name="Ensembl"/>
        </authorList>
    </citation>
    <scope>IDENTIFICATION</scope>
</reference>
<dbReference type="InterPro" id="IPR036179">
    <property type="entry name" value="Ig-like_dom_sf"/>
</dbReference>
<dbReference type="InterPro" id="IPR050413">
    <property type="entry name" value="TCR_beta_variable"/>
</dbReference>
<evidence type="ECO:0000313" key="2">
    <source>
        <dbReference type="Ensembl" id="ENSGWIP00000007655.1"/>
    </source>
</evidence>
<name>A0A8C5DSZ3_GOUWI</name>
<dbReference type="InterPro" id="IPR013783">
    <property type="entry name" value="Ig-like_fold"/>
</dbReference>
<dbReference type="Gene3D" id="2.60.40.10">
    <property type="entry name" value="Immunoglobulins"/>
    <property type="match status" value="1"/>
</dbReference>
<accession>A0A8C5DSZ3</accession>
<reference evidence="2" key="2">
    <citation type="submission" date="2025-08" db="UniProtKB">
        <authorList>
            <consortium name="Ensembl"/>
        </authorList>
    </citation>
    <scope>IDENTIFICATION</scope>
</reference>
<proteinExistence type="predicted"/>
<protein>
    <submittedName>
        <fullName evidence="2">Uncharacterized protein</fullName>
    </submittedName>
</protein>
<dbReference type="AlphaFoldDB" id="A0A8C5DSZ3"/>
<reference evidence="2" key="1">
    <citation type="submission" date="2020-06" db="EMBL/GenBank/DDBJ databases">
        <authorList>
            <consortium name="Wellcome Sanger Institute Data Sharing"/>
        </authorList>
    </citation>
    <scope>NUCLEOTIDE SEQUENCE [LARGE SCALE GENOMIC DNA]</scope>
</reference>
<keyword evidence="3" id="KW-1185">Reference proteome</keyword>
<dbReference type="Proteomes" id="UP000694680">
    <property type="component" value="Chromosome 22"/>
</dbReference>
<evidence type="ECO:0000256" key="1">
    <source>
        <dbReference type="ARBA" id="ARBA00022859"/>
    </source>
</evidence>
<dbReference type="GO" id="GO:0002376">
    <property type="term" value="P:immune system process"/>
    <property type="evidence" value="ECO:0007669"/>
    <property type="project" value="UniProtKB-KW"/>
</dbReference>
<sequence length="136" mass="15625">MSWDIIMCLYKLNLTVENTTLPIKLTTAVRNTLTFSHNISSYDTILWYWCSPGDTALILIAYMYYKDPTVEQPFVDRFNVSGDGEKEALLHLLDLRPEDRGVYFGAARHTVTERVTVWYKNLLNDSTDKHTSAGNL</sequence>
<organism evidence="2 3">
    <name type="scientific">Gouania willdenowi</name>
    <name type="common">Blunt-snouted clingfish</name>
    <name type="synonym">Lepadogaster willdenowi</name>
    <dbReference type="NCBI Taxonomy" id="441366"/>
    <lineage>
        <taxon>Eukaryota</taxon>
        <taxon>Metazoa</taxon>
        <taxon>Chordata</taxon>
        <taxon>Craniata</taxon>
        <taxon>Vertebrata</taxon>
        <taxon>Euteleostomi</taxon>
        <taxon>Actinopterygii</taxon>
        <taxon>Neopterygii</taxon>
        <taxon>Teleostei</taxon>
        <taxon>Neoteleostei</taxon>
        <taxon>Acanthomorphata</taxon>
        <taxon>Ovalentaria</taxon>
        <taxon>Blenniimorphae</taxon>
        <taxon>Blenniiformes</taxon>
        <taxon>Gobiesocoidei</taxon>
        <taxon>Gobiesocidae</taxon>
        <taxon>Gobiesocinae</taxon>
        <taxon>Gouania</taxon>
    </lineage>
</organism>
<dbReference type="PANTHER" id="PTHR23268">
    <property type="entry name" value="T-CELL RECEPTOR BETA CHAIN"/>
    <property type="match status" value="1"/>
</dbReference>
<dbReference type="GO" id="GO:0007166">
    <property type="term" value="P:cell surface receptor signaling pathway"/>
    <property type="evidence" value="ECO:0007669"/>
    <property type="project" value="TreeGrafter"/>
</dbReference>
<dbReference type="PANTHER" id="PTHR23268:SF28">
    <property type="entry name" value="T CELL RECEPTOR BETA VARIABLE 19"/>
    <property type="match status" value="1"/>
</dbReference>
<dbReference type="CDD" id="cd00099">
    <property type="entry name" value="IgV"/>
    <property type="match status" value="1"/>
</dbReference>
<keyword evidence="1" id="KW-0391">Immunity</keyword>
<evidence type="ECO:0000313" key="3">
    <source>
        <dbReference type="Proteomes" id="UP000694680"/>
    </source>
</evidence>
<dbReference type="GO" id="GO:0005886">
    <property type="term" value="C:plasma membrane"/>
    <property type="evidence" value="ECO:0007669"/>
    <property type="project" value="TreeGrafter"/>
</dbReference>
<dbReference type="SUPFAM" id="SSF48726">
    <property type="entry name" value="Immunoglobulin"/>
    <property type="match status" value="1"/>
</dbReference>